<dbReference type="Pfam" id="PF00308">
    <property type="entry name" value="Bac_DnaA"/>
    <property type="match status" value="1"/>
</dbReference>
<evidence type="ECO:0000256" key="5">
    <source>
        <dbReference type="ARBA" id="ARBA00022840"/>
    </source>
</evidence>
<dbReference type="CDD" id="cd06571">
    <property type="entry name" value="Bac_DnaA_C"/>
    <property type="match status" value="1"/>
</dbReference>
<dbReference type="GO" id="GO:0008289">
    <property type="term" value="F:lipid binding"/>
    <property type="evidence" value="ECO:0007669"/>
    <property type="project" value="UniProtKB-KW"/>
</dbReference>
<comment type="subunit">
    <text evidence="8">Oligomerizes as a right-handed, spiral filament on DNA at oriC.</text>
</comment>
<dbReference type="InterPro" id="IPR020591">
    <property type="entry name" value="Chromosome_initiator_DnaA-like"/>
</dbReference>
<dbReference type="InterPro" id="IPR013159">
    <property type="entry name" value="DnaA_C"/>
</dbReference>
<dbReference type="Gene3D" id="1.10.8.60">
    <property type="match status" value="1"/>
</dbReference>
<name>F2NNF6_MARHT</name>
<dbReference type="Pfam" id="PF08299">
    <property type="entry name" value="Bac_DnaA_C"/>
    <property type="match status" value="1"/>
</dbReference>
<organism evidence="14 15">
    <name type="scientific">Marinithermus hydrothermalis (strain DSM 14884 / JCM 11576 / T1)</name>
    <dbReference type="NCBI Taxonomy" id="869210"/>
    <lineage>
        <taxon>Bacteria</taxon>
        <taxon>Thermotogati</taxon>
        <taxon>Deinococcota</taxon>
        <taxon>Deinococci</taxon>
        <taxon>Thermales</taxon>
        <taxon>Thermaceae</taxon>
        <taxon>Marinithermus</taxon>
    </lineage>
</organism>
<feature type="binding site" evidence="8">
    <location>
        <position position="157"/>
    </location>
    <ligand>
        <name>ATP</name>
        <dbReference type="ChEBI" id="CHEBI:30616"/>
    </ligand>
</feature>
<dbReference type="HAMAP" id="MF_00377">
    <property type="entry name" value="DnaA_bact"/>
    <property type="match status" value="1"/>
</dbReference>
<dbReference type="AlphaFoldDB" id="F2NNF6"/>
<evidence type="ECO:0000256" key="1">
    <source>
        <dbReference type="ARBA" id="ARBA00006583"/>
    </source>
</evidence>
<evidence type="ECO:0000313" key="15">
    <source>
        <dbReference type="Proteomes" id="UP000007030"/>
    </source>
</evidence>
<dbReference type="FunFam" id="3.40.50.300:FF:000150">
    <property type="entry name" value="Chromosomal replication initiator protein DnaA"/>
    <property type="match status" value="1"/>
</dbReference>
<dbReference type="PANTHER" id="PTHR30050">
    <property type="entry name" value="CHROMOSOMAL REPLICATION INITIATOR PROTEIN DNAA"/>
    <property type="match status" value="1"/>
</dbReference>
<dbReference type="InterPro" id="IPR013317">
    <property type="entry name" value="DnaA_dom"/>
</dbReference>
<dbReference type="GO" id="GO:0006275">
    <property type="term" value="P:regulation of DNA replication"/>
    <property type="evidence" value="ECO:0007669"/>
    <property type="project" value="UniProtKB-UniRule"/>
</dbReference>
<reference evidence="14 15" key="1">
    <citation type="journal article" date="2012" name="Stand. Genomic Sci.">
        <title>Complete genome sequence of the aerobic, heterotroph Marinithermus hydrothermalis type strain (T1(T)) from a deep-sea hydrothermal vent chimney.</title>
        <authorList>
            <person name="Copeland A."/>
            <person name="Gu W."/>
            <person name="Yasawong M."/>
            <person name="Lapidus A."/>
            <person name="Lucas S."/>
            <person name="Deshpande S."/>
            <person name="Pagani I."/>
            <person name="Tapia R."/>
            <person name="Cheng J.F."/>
            <person name="Goodwin L.A."/>
            <person name="Pitluck S."/>
            <person name="Liolios K."/>
            <person name="Ivanova N."/>
            <person name="Mavromatis K."/>
            <person name="Mikhailova N."/>
            <person name="Pati A."/>
            <person name="Chen A."/>
            <person name="Palaniappan K."/>
            <person name="Land M."/>
            <person name="Pan C."/>
            <person name="Brambilla E.M."/>
            <person name="Rohde M."/>
            <person name="Tindall B.J."/>
            <person name="Sikorski J."/>
            <person name="Goker M."/>
            <person name="Detter J.C."/>
            <person name="Bristow J."/>
            <person name="Eisen J.A."/>
            <person name="Markowitz V."/>
            <person name="Hugenholtz P."/>
            <person name="Kyrpides N.C."/>
            <person name="Klenk H.P."/>
            <person name="Woyke T."/>
        </authorList>
    </citation>
    <scope>NUCLEOTIDE SEQUENCE [LARGE SCALE GENOMIC DNA]</scope>
    <source>
        <strain evidence="15">DSM 14884 / JCM 11576 / T1</strain>
    </source>
</reference>
<sequence length="448" mass="51089">MEGCRGVGTLTQESIWQNVLSYIRNNITEVEYHTWFERIRPLGIQGGVLELGVPTSFAGEWIKKHYADLIQEALLHLGATSPRFELKVVPGTPVQEDIFSVSTQSQARENRHKLNPKYTFENFVVGANNNMAHAAALAVAESPGRAYNPLFIYGGVGLGKTHLMHAVGHYVAQRFPHLKIEYVSTETFTNELINAIREDKMSEFRERYRSVDLLLVDDIQFIAGKERTQEEFFHTFNALYEAHKQIILSSDRPPKDILTLESRLRSRFEWGLITDIQPPELETRIAILKMNAEYRGISIPEEVLEYIARQITSNIRELEGALMRLIAYASLNGVEITKQVAARALSDVFTPKEAEYKAEDILRVVAAHYGVRPEELRGRGRSKEVVLPRQVAMYLIRELTGASLPEIGQFFQGRDHTTVLYAIQKVQELREQDPAMRQLLRELQEQLG</sequence>
<dbReference type="InterPro" id="IPR010921">
    <property type="entry name" value="Trp_repressor/repl_initiator"/>
</dbReference>
<protein>
    <recommendedName>
        <fullName evidence="8 9">Chromosomal replication initiator protein DnaA</fullName>
    </recommendedName>
</protein>
<dbReference type="SUPFAM" id="SSF52540">
    <property type="entry name" value="P-loop containing nucleoside triphosphate hydrolases"/>
    <property type="match status" value="1"/>
</dbReference>
<gene>
    <name evidence="8" type="primary">dnaA</name>
    <name evidence="14" type="ordered locus">Marky_0001</name>
</gene>
<comment type="similarity">
    <text evidence="1 8 11">Belongs to the DnaA family.</text>
</comment>
<dbReference type="NCBIfam" id="TIGR00362">
    <property type="entry name" value="DnaA"/>
    <property type="match status" value="1"/>
</dbReference>
<dbReference type="GO" id="GO:0005737">
    <property type="term" value="C:cytoplasm"/>
    <property type="evidence" value="ECO:0007669"/>
    <property type="project" value="UniProtKB-SubCell"/>
</dbReference>
<dbReference type="GO" id="GO:0005886">
    <property type="term" value="C:plasma membrane"/>
    <property type="evidence" value="ECO:0007669"/>
    <property type="project" value="TreeGrafter"/>
</dbReference>
<comment type="caution">
    <text evidence="8">Lacks conserved residue(s) required for the propagation of feature annotation.</text>
</comment>
<feature type="binding site" evidence="8">
    <location>
        <position position="159"/>
    </location>
    <ligand>
        <name>ATP</name>
        <dbReference type="ChEBI" id="CHEBI:30616"/>
    </ligand>
</feature>
<feature type="domain" description="AAA+ ATPase" evidence="12">
    <location>
        <begin position="146"/>
        <end position="274"/>
    </location>
</feature>
<feature type="region of interest" description="Domain III, AAA+ region" evidence="8">
    <location>
        <begin position="113"/>
        <end position="329"/>
    </location>
</feature>
<dbReference type="InterPro" id="IPR024633">
    <property type="entry name" value="DnaA_N_dom"/>
</dbReference>
<feature type="region of interest" description="Domain IV, binds dsDNA" evidence="8">
    <location>
        <begin position="330"/>
        <end position="448"/>
    </location>
</feature>
<comment type="function">
    <text evidence="8 10">Plays an essential role in the initiation and regulation of chromosomal replication. ATP-DnaA binds to the origin of replication (oriC) to initiate formation of the DNA replication initiation complex once per cell cycle. Binds the DnaA box (a 9 base pair repeat at the origin) and separates the double-stranded (ds)DNA. Forms a right-handed helical filament on oriC DNA; dsDNA binds to the exterior of the filament while single-stranded (ss)DNA is stabiized in the filament's interior. The ATP-DnaA-oriC complex binds and stabilizes one strand of the AT-rich DNA unwinding element (DUE), permitting loading of DNA polymerase. After initiation quickly degrades to an ADP-DnaA complex that is not apt for DNA replication. Binds acidic phospholipids.</text>
</comment>
<dbReference type="GO" id="GO:0006270">
    <property type="term" value="P:DNA replication initiation"/>
    <property type="evidence" value="ECO:0007669"/>
    <property type="project" value="UniProtKB-UniRule"/>
</dbReference>
<dbReference type="Gene3D" id="3.30.300.180">
    <property type="match status" value="1"/>
</dbReference>
<dbReference type="GO" id="GO:0003688">
    <property type="term" value="F:DNA replication origin binding"/>
    <property type="evidence" value="ECO:0007669"/>
    <property type="project" value="UniProtKB-UniRule"/>
</dbReference>
<evidence type="ECO:0000256" key="4">
    <source>
        <dbReference type="ARBA" id="ARBA00022741"/>
    </source>
</evidence>
<evidence type="ECO:0000259" key="13">
    <source>
        <dbReference type="SMART" id="SM00760"/>
    </source>
</evidence>
<dbReference type="KEGG" id="mhd:Marky_0001"/>
<evidence type="ECO:0000256" key="6">
    <source>
        <dbReference type="ARBA" id="ARBA00023121"/>
    </source>
</evidence>
<keyword evidence="6 8" id="KW-0446">Lipid-binding</keyword>
<keyword evidence="7 8" id="KW-0238">DNA-binding</keyword>
<keyword evidence="5 8" id="KW-0067">ATP-binding</keyword>
<dbReference type="Gene3D" id="3.40.50.300">
    <property type="entry name" value="P-loop containing nucleotide triphosphate hydrolases"/>
    <property type="match status" value="1"/>
</dbReference>
<dbReference type="OrthoDB" id="9807019at2"/>
<dbReference type="CDD" id="cd00009">
    <property type="entry name" value="AAA"/>
    <property type="match status" value="1"/>
</dbReference>
<keyword evidence="15" id="KW-1185">Reference proteome</keyword>
<dbReference type="InterPro" id="IPR027417">
    <property type="entry name" value="P-loop_NTPase"/>
</dbReference>
<feature type="region of interest" description="Domain I, interacts with DnaA modulators" evidence="8">
    <location>
        <begin position="1"/>
        <end position="102"/>
    </location>
</feature>
<dbReference type="PRINTS" id="PR00051">
    <property type="entry name" value="DNAA"/>
</dbReference>
<dbReference type="SMART" id="SM00382">
    <property type="entry name" value="AAA"/>
    <property type="match status" value="1"/>
</dbReference>
<dbReference type="Pfam" id="PF11638">
    <property type="entry name" value="DnaA_N"/>
    <property type="match status" value="1"/>
</dbReference>
<dbReference type="Gene3D" id="1.10.1750.10">
    <property type="match status" value="1"/>
</dbReference>
<feature type="domain" description="Chromosomal replication initiator DnaA C-terminal" evidence="13">
    <location>
        <begin position="357"/>
        <end position="426"/>
    </location>
</feature>
<evidence type="ECO:0000256" key="7">
    <source>
        <dbReference type="ARBA" id="ARBA00023125"/>
    </source>
</evidence>
<evidence type="ECO:0000313" key="14">
    <source>
        <dbReference type="EMBL" id="AEB10766.1"/>
    </source>
</evidence>
<keyword evidence="2 8" id="KW-0963">Cytoplasm</keyword>
<comment type="domain">
    <text evidence="8">Domain I is involved in oligomerization and binding regulators, domain II is flexibile and of varying length in different bacteria, domain III forms the AAA+ region, while domain IV binds dsDNA.</text>
</comment>
<dbReference type="Proteomes" id="UP000007030">
    <property type="component" value="Chromosome"/>
</dbReference>
<dbReference type="STRING" id="869210.Marky_0001"/>
<accession>F2NNF6</accession>
<dbReference type="SUPFAM" id="SSF48295">
    <property type="entry name" value="TrpR-like"/>
    <property type="match status" value="1"/>
</dbReference>
<dbReference type="SMART" id="SM00760">
    <property type="entry name" value="Bac_DnaA_C"/>
    <property type="match status" value="1"/>
</dbReference>
<dbReference type="RefSeq" id="WP_013702821.1">
    <property type="nucleotide sequence ID" value="NC_015387.1"/>
</dbReference>
<dbReference type="InterPro" id="IPR003593">
    <property type="entry name" value="AAA+_ATPase"/>
</dbReference>
<dbReference type="eggNOG" id="COG0593">
    <property type="taxonomic scope" value="Bacteria"/>
</dbReference>
<evidence type="ECO:0000256" key="10">
    <source>
        <dbReference type="RuleBase" id="RU000577"/>
    </source>
</evidence>
<dbReference type="EMBL" id="CP002630">
    <property type="protein sequence ID" value="AEB10766.1"/>
    <property type="molecule type" value="Genomic_DNA"/>
</dbReference>
<dbReference type="InterPro" id="IPR001957">
    <property type="entry name" value="Chromosome_initiator_DnaA"/>
</dbReference>
<keyword evidence="4 8" id="KW-0547">Nucleotide-binding</keyword>
<evidence type="ECO:0000256" key="9">
    <source>
        <dbReference type="NCBIfam" id="TIGR00362"/>
    </source>
</evidence>
<dbReference type="HOGENOM" id="CLU_026910_3_1_0"/>
<feature type="binding site" evidence="8">
    <location>
        <position position="160"/>
    </location>
    <ligand>
        <name>ATP</name>
        <dbReference type="ChEBI" id="CHEBI:30616"/>
    </ligand>
</feature>
<dbReference type="FunFam" id="1.10.8.60:FF:000003">
    <property type="entry name" value="Chromosomal replication initiator protein DnaA"/>
    <property type="match status" value="1"/>
</dbReference>
<dbReference type="InterPro" id="IPR038454">
    <property type="entry name" value="DnaA_N_sf"/>
</dbReference>
<keyword evidence="3 8" id="KW-0235">DNA replication</keyword>
<evidence type="ECO:0000259" key="12">
    <source>
        <dbReference type="SMART" id="SM00382"/>
    </source>
</evidence>
<evidence type="ECO:0000256" key="11">
    <source>
        <dbReference type="RuleBase" id="RU004227"/>
    </source>
</evidence>
<dbReference type="GO" id="GO:0005524">
    <property type="term" value="F:ATP binding"/>
    <property type="evidence" value="ECO:0007669"/>
    <property type="project" value="UniProtKB-UniRule"/>
</dbReference>
<comment type="subcellular location">
    <subcellularLocation>
        <location evidence="8">Cytoplasm</location>
    </subcellularLocation>
</comment>
<proteinExistence type="inferred from homology"/>
<evidence type="ECO:0000256" key="2">
    <source>
        <dbReference type="ARBA" id="ARBA00022490"/>
    </source>
</evidence>
<evidence type="ECO:0000256" key="8">
    <source>
        <dbReference type="HAMAP-Rule" id="MF_00377"/>
    </source>
</evidence>
<evidence type="ECO:0000256" key="3">
    <source>
        <dbReference type="ARBA" id="ARBA00022705"/>
    </source>
</evidence>
<feature type="binding site" evidence="8">
    <location>
        <position position="161"/>
    </location>
    <ligand>
        <name>ATP</name>
        <dbReference type="ChEBI" id="CHEBI:30616"/>
    </ligand>
</feature>
<dbReference type="PANTHER" id="PTHR30050:SF2">
    <property type="entry name" value="CHROMOSOMAL REPLICATION INITIATOR PROTEIN DNAA"/>
    <property type="match status" value="1"/>
</dbReference>